<dbReference type="Gene3D" id="3.90.226.10">
    <property type="entry name" value="2-enoyl-CoA Hydratase, Chain A, domain 1"/>
    <property type="match status" value="1"/>
</dbReference>
<reference evidence="3 4" key="1">
    <citation type="submission" date="2011-11" db="EMBL/GenBank/DDBJ databases">
        <title>Complete sequence of Granulicella mallensis MP5ACTX8.</title>
        <authorList>
            <consortium name="US DOE Joint Genome Institute"/>
            <person name="Lucas S."/>
            <person name="Copeland A."/>
            <person name="Lapidus A."/>
            <person name="Cheng J.-F."/>
            <person name="Goodwin L."/>
            <person name="Pitluck S."/>
            <person name="Peters L."/>
            <person name="Lu M."/>
            <person name="Detter J.C."/>
            <person name="Han C."/>
            <person name="Tapia R."/>
            <person name="Land M."/>
            <person name="Hauser L."/>
            <person name="Kyrpides N."/>
            <person name="Ivanova N."/>
            <person name="Mikhailova N."/>
            <person name="Pagani I."/>
            <person name="Rawat S."/>
            <person name="Mannisto M."/>
            <person name="Haggblom M."/>
            <person name="Woyke T."/>
        </authorList>
    </citation>
    <scope>NUCLEOTIDE SEQUENCE [LARGE SCALE GENOMIC DNA]</scope>
    <source>
        <strain evidence="4">ATCC BAA-1857 / DSM 23137 / MP5ACTX8</strain>
    </source>
</reference>
<dbReference type="GO" id="GO:0008236">
    <property type="term" value="F:serine-type peptidase activity"/>
    <property type="evidence" value="ECO:0007669"/>
    <property type="project" value="InterPro"/>
</dbReference>
<accession>G8NSY5</accession>
<feature type="domain" description="Tail specific protease" evidence="2">
    <location>
        <begin position="502"/>
        <end position="709"/>
    </location>
</feature>
<dbReference type="SUPFAM" id="SSF52096">
    <property type="entry name" value="ClpP/crotonase"/>
    <property type="match status" value="1"/>
</dbReference>
<dbReference type="OrthoDB" id="5379939at2"/>
<dbReference type="AlphaFoldDB" id="G8NSY5"/>
<dbReference type="KEGG" id="gma:AciX8_1998"/>
<gene>
    <name evidence="3" type="ordered locus">AciX8_1998</name>
</gene>
<evidence type="ECO:0000256" key="1">
    <source>
        <dbReference type="SAM" id="SignalP"/>
    </source>
</evidence>
<proteinExistence type="predicted"/>
<dbReference type="SMART" id="SM00245">
    <property type="entry name" value="TSPc"/>
    <property type="match status" value="1"/>
</dbReference>
<dbReference type="RefSeq" id="WP_014265207.1">
    <property type="nucleotide sequence ID" value="NC_016631.1"/>
</dbReference>
<dbReference type="PANTHER" id="PTHR32060:SF30">
    <property type="entry name" value="CARBOXY-TERMINAL PROCESSING PROTEASE CTPA"/>
    <property type="match status" value="1"/>
</dbReference>
<evidence type="ECO:0000313" key="4">
    <source>
        <dbReference type="Proteomes" id="UP000007113"/>
    </source>
</evidence>
<dbReference type="Gene3D" id="2.60.120.260">
    <property type="entry name" value="Galactose-binding domain-like"/>
    <property type="match status" value="1"/>
</dbReference>
<keyword evidence="4" id="KW-1185">Reference proteome</keyword>
<dbReference type="GO" id="GO:0007165">
    <property type="term" value="P:signal transduction"/>
    <property type="evidence" value="ECO:0007669"/>
    <property type="project" value="TreeGrafter"/>
</dbReference>
<dbReference type="InterPro" id="IPR005151">
    <property type="entry name" value="Tail-specific_protease"/>
</dbReference>
<feature type="chain" id="PRO_5003513012" evidence="1">
    <location>
        <begin position="20"/>
        <end position="733"/>
    </location>
</feature>
<sequence length="733" mass="79700" precursor="true">MKTVLLLAVLLAFNSPVTAQSTGSRATIQQSLGFEDQTTTALTGWHSNPPGTVTADNTIAHSGRWSVRLQRDAQSADNFSVITRTIPVAFQGHTVELRGYLKLQDVAGNAGLWIRQDGDDGILSLENMQSQQIAGTRDWAQYRIAVPIQPQAQQLFFGVLVTGTGTLWADDLELLVDGKPIADAPDAPPRQEMPADHEFDVGSHIVLKTLTPTQITNLATLARVWGMLKYHHPTLTSGQRQWDYELLRILPVILAAPDHAHANAALLAWIDKLGSVPPCNPCVPAPTGEFNLKPSLDWIHNRNLLSAPLSSRLESIYTNRTGKQFYVSIVSETGNPRFEHEPSYPQITFPDSGYQLLALFRWWNILQYWAPDRDVAGQDWSAVLADFIPKLALAKDKTAYQLALFELIAKANDTHANLWNSLDSRPPVGECSLSPTFRFIDNKPVVFRVDSADTAFRPGDILDSLNGAPVASLIEQWAPYYAASNEAARQRDLASHLTGGVCGPIAVTVIRSGHLLHIPAKRIAVKQSLGTHDQPGDTFRLLSPQVAYLKLSSIKAADLPSYFDQAKNTNGIIVDIRNYPSAFMPFAMGAYLATSPTPFVAFTFADLANPGAFSFGDGPRVQPGPIHFGGKVVILVDETSVSQAEYTAMALRAMPNAIVVGSTTSGADGNVSSFSLPGRLTTMISGLGVFYPDHRPTQRVGIVPDIVSKPTIQGIAAGRDEVLETAVHLIDSK</sequence>
<evidence type="ECO:0000313" key="3">
    <source>
        <dbReference type="EMBL" id="AEU36328.1"/>
    </source>
</evidence>
<evidence type="ECO:0000259" key="2">
    <source>
        <dbReference type="SMART" id="SM00245"/>
    </source>
</evidence>
<dbReference type="Pfam" id="PF03572">
    <property type="entry name" value="Peptidase_S41"/>
    <property type="match status" value="1"/>
</dbReference>
<keyword evidence="1" id="KW-0732">Signal</keyword>
<dbReference type="CDD" id="cd07562">
    <property type="entry name" value="Peptidase_S41_TRI"/>
    <property type="match status" value="1"/>
</dbReference>
<dbReference type="eggNOG" id="COG0793">
    <property type="taxonomic scope" value="Bacteria"/>
</dbReference>
<dbReference type="InterPro" id="IPR029045">
    <property type="entry name" value="ClpP/crotonase-like_dom_sf"/>
</dbReference>
<dbReference type="Proteomes" id="UP000007113">
    <property type="component" value="Chromosome"/>
</dbReference>
<dbReference type="GO" id="GO:0006508">
    <property type="term" value="P:proteolysis"/>
    <property type="evidence" value="ECO:0007669"/>
    <property type="project" value="InterPro"/>
</dbReference>
<dbReference type="GO" id="GO:0030288">
    <property type="term" value="C:outer membrane-bounded periplasmic space"/>
    <property type="evidence" value="ECO:0007669"/>
    <property type="project" value="TreeGrafter"/>
</dbReference>
<name>G8NSY5_GRAMM</name>
<dbReference type="EMBL" id="CP003130">
    <property type="protein sequence ID" value="AEU36328.1"/>
    <property type="molecule type" value="Genomic_DNA"/>
</dbReference>
<dbReference type="PANTHER" id="PTHR32060">
    <property type="entry name" value="TAIL-SPECIFIC PROTEASE"/>
    <property type="match status" value="1"/>
</dbReference>
<dbReference type="HOGENOM" id="CLU_022422_0_0_0"/>
<dbReference type="STRING" id="682795.AciX8_1998"/>
<dbReference type="GO" id="GO:0004175">
    <property type="term" value="F:endopeptidase activity"/>
    <property type="evidence" value="ECO:0007669"/>
    <property type="project" value="TreeGrafter"/>
</dbReference>
<organism evidence="3 4">
    <name type="scientific">Granulicella mallensis (strain ATCC BAA-1857 / DSM 23137 / MP5ACTX8)</name>
    <dbReference type="NCBI Taxonomy" id="682795"/>
    <lineage>
        <taxon>Bacteria</taxon>
        <taxon>Pseudomonadati</taxon>
        <taxon>Acidobacteriota</taxon>
        <taxon>Terriglobia</taxon>
        <taxon>Terriglobales</taxon>
        <taxon>Acidobacteriaceae</taxon>
        <taxon>Granulicella</taxon>
    </lineage>
</organism>
<feature type="signal peptide" evidence="1">
    <location>
        <begin position="1"/>
        <end position="19"/>
    </location>
</feature>
<protein>
    <submittedName>
        <fullName evidence="3">Peptidase S41</fullName>
    </submittedName>
</protein>